<proteinExistence type="predicted"/>
<dbReference type="EMBL" id="JBHSXX010000001">
    <property type="protein sequence ID" value="MFC6867587.1"/>
    <property type="molecule type" value="Genomic_DNA"/>
</dbReference>
<dbReference type="PRINTS" id="PR00455">
    <property type="entry name" value="HTHTETR"/>
</dbReference>
<dbReference type="InterPro" id="IPR023772">
    <property type="entry name" value="DNA-bd_HTH_TetR-type_CS"/>
</dbReference>
<dbReference type="Proteomes" id="UP001596337">
    <property type="component" value="Unassembled WGS sequence"/>
</dbReference>
<evidence type="ECO:0000259" key="4">
    <source>
        <dbReference type="PROSITE" id="PS50977"/>
    </source>
</evidence>
<dbReference type="Gene3D" id="1.10.10.60">
    <property type="entry name" value="Homeodomain-like"/>
    <property type="match status" value="2"/>
</dbReference>
<feature type="domain" description="HTH tetR-type" evidence="4">
    <location>
        <begin position="21"/>
        <end position="81"/>
    </location>
</feature>
<dbReference type="Pfam" id="PF00440">
    <property type="entry name" value="TetR_N"/>
    <property type="match status" value="2"/>
</dbReference>
<dbReference type="PROSITE" id="PS01081">
    <property type="entry name" value="HTH_TETR_1"/>
    <property type="match status" value="1"/>
</dbReference>
<dbReference type="SUPFAM" id="SSF46689">
    <property type="entry name" value="Homeodomain-like"/>
    <property type="match status" value="2"/>
</dbReference>
<protein>
    <submittedName>
        <fullName evidence="5">TetR/AcrR family transcriptional regulator</fullName>
    </submittedName>
</protein>
<organism evidence="5 6">
    <name type="scientific">Haloechinothrix salitolerans</name>
    <dbReference type="NCBI Taxonomy" id="926830"/>
    <lineage>
        <taxon>Bacteria</taxon>
        <taxon>Bacillati</taxon>
        <taxon>Actinomycetota</taxon>
        <taxon>Actinomycetes</taxon>
        <taxon>Pseudonocardiales</taxon>
        <taxon>Pseudonocardiaceae</taxon>
        <taxon>Haloechinothrix</taxon>
    </lineage>
</organism>
<dbReference type="PANTHER" id="PTHR30055">
    <property type="entry name" value="HTH-TYPE TRANSCRIPTIONAL REGULATOR RUTR"/>
    <property type="match status" value="1"/>
</dbReference>
<dbReference type="InterPro" id="IPR009057">
    <property type="entry name" value="Homeodomain-like_sf"/>
</dbReference>
<dbReference type="InterPro" id="IPR050109">
    <property type="entry name" value="HTH-type_TetR-like_transc_reg"/>
</dbReference>
<dbReference type="PANTHER" id="PTHR30055:SF237">
    <property type="entry name" value="TRANSCRIPTIONAL REPRESSOR MCE3R"/>
    <property type="match status" value="1"/>
</dbReference>
<feature type="region of interest" description="Disordered" evidence="3">
    <location>
        <begin position="1"/>
        <end position="23"/>
    </location>
</feature>
<keyword evidence="1 2" id="KW-0238">DNA-binding</keyword>
<sequence length="408" mass="44770">MDTVETANTARGRRRSTQRPRNRKAQLAAVAAELFCARGYHEVGITDIAAAAGVTGPALYRHFSDKQAILAHVVLSGIDELIATTQRALDDADKPAPDQVDALLERLAAMSVDHRDVASLWRWERRNLSPEHQREVRRRSSMLIGRWSTTLRTLRPELDERDADLLCWATLSVFGSTAVHSTRIAKRRYTKLLIACARAVLHTTLPTSRGLTTTQEAARESAFLRTTRKDELITAASTLFQDRGFHDVSMEDIGSAAGISGPSVYRHFPSKAALFMAAAQRIAQQLEFGRLAVARTASSESDALHGLIASYIETMASSADLMTASSQVSALSDANRAELKRVQRDYVAEWTHLLRKVRPELGTVEARVVVHMALTIANDVIHTGRLAGRPNLHAELATIMAVALGLPS</sequence>
<dbReference type="PROSITE" id="PS50977">
    <property type="entry name" value="HTH_TETR_2"/>
    <property type="match status" value="2"/>
</dbReference>
<accession>A0ABW2BZ73</accession>
<feature type="DNA-binding region" description="H-T-H motif" evidence="2">
    <location>
        <begin position="44"/>
        <end position="63"/>
    </location>
</feature>
<gene>
    <name evidence="5" type="ORF">ACFQGD_10535</name>
</gene>
<feature type="domain" description="HTH tetR-type" evidence="4">
    <location>
        <begin position="226"/>
        <end position="286"/>
    </location>
</feature>
<comment type="caution">
    <text evidence="5">The sequence shown here is derived from an EMBL/GenBank/DDBJ whole genome shotgun (WGS) entry which is preliminary data.</text>
</comment>
<evidence type="ECO:0000256" key="3">
    <source>
        <dbReference type="SAM" id="MobiDB-lite"/>
    </source>
</evidence>
<reference evidence="6" key="1">
    <citation type="journal article" date="2019" name="Int. J. Syst. Evol. Microbiol.">
        <title>The Global Catalogue of Microorganisms (GCM) 10K type strain sequencing project: providing services to taxonomists for standard genome sequencing and annotation.</title>
        <authorList>
            <consortium name="The Broad Institute Genomics Platform"/>
            <consortium name="The Broad Institute Genome Sequencing Center for Infectious Disease"/>
            <person name="Wu L."/>
            <person name="Ma J."/>
        </authorList>
    </citation>
    <scope>NUCLEOTIDE SEQUENCE [LARGE SCALE GENOMIC DNA]</scope>
    <source>
        <strain evidence="6">KCTC 32255</strain>
    </source>
</reference>
<dbReference type="RefSeq" id="WP_345399972.1">
    <property type="nucleotide sequence ID" value="NZ_BAABLA010000096.1"/>
</dbReference>
<feature type="compositionally biased region" description="Basic residues" evidence="3">
    <location>
        <begin position="11"/>
        <end position="23"/>
    </location>
</feature>
<dbReference type="InterPro" id="IPR001647">
    <property type="entry name" value="HTH_TetR"/>
</dbReference>
<feature type="DNA-binding region" description="H-T-H motif" evidence="2">
    <location>
        <begin position="249"/>
        <end position="268"/>
    </location>
</feature>
<evidence type="ECO:0000256" key="1">
    <source>
        <dbReference type="ARBA" id="ARBA00023125"/>
    </source>
</evidence>
<name>A0ABW2BZ73_9PSEU</name>
<evidence type="ECO:0000313" key="6">
    <source>
        <dbReference type="Proteomes" id="UP001596337"/>
    </source>
</evidence>
<evidence type="ECO:0000313" key="5">
    <source>
        <dbReference type="EMBL" id="MFC6867587.1"/>
    </source>
</evidence>
<dbReference type="Gene3D" id="1.10.357.10">
    <property type="entry name" value="Tetracycline Repressor, domain 2"/>
    <property type="match status" value="2"/>
</dbReference>
<keyword evidence="6" id="KW-1185">Reference proteome</keyword>
<evidence type="ECO:0000256" key="2">
    <source>
        <dbReference type="PROSITE-ProRule" id="PRU00335"/>
    </source>
</evidence>